<comment type="caution">
    <text evidence="11">Lacks conserved residue(s) required for the propagation of feature annotation.</text>
</comment>
<protein>
    <recommendedName>
        <fullName evidence="3 11">Chorismate synthase</fullName>
        <shortName evidence="11">CS</shortName>
        <ecNumber evidence="3 11">4.2.3.5</ecNumber>
    </recommendedName>
    <alternativeName>
        <fullName evidence="11">5-enolpyruvylshikimate-3-phosphate phospholyase</fullName>
    </alternativeName>
</protein>
<evidence type="ECO:0000313" key="13">
    <source>
        <dbReference type="Proteomes" id="UP001524478"/>
    </source>
</evidence>
<dbReference type="Pfam" id="PF01264">
    <property type="entry name" value="Chorismate_synt"/>
    <property type="match status" value="1"/>
</dbReference>
<gene>
    <name evidence="11 12" type="primary">aroC</name>
    <name evidence="12" type="ORF">NE686_12740</name>
</gene>
<dbReference type="HAMAP" id="MF_00300">
    <property type="entry name" value="Chorismate_synth"/>
    <property type="match status" value="1"/>
</dbReference>
<feature type="binding site" evidence="11">
    <location>
        <position position="46"/>
    </location>
    <ligand>
        <name>NADP(+)</name>
        <dbReference type="ChEBI" id="CHEBI:58349"/>
    </ligand>
</feature>
<evidence type="ECO:0000256" key="5">
    <source>
        <dbReference type="ARBA" id="ARBA00022630"/>
    </source>
</evidence>
<feature type="binding site" evidence="11">
    <location>
        <begin position="116"/>
        <end position="118"/>
    </location>
    <ligand>
        <name>FMN</name>
        <dbReference type="ChEBI" id="CHEBI:58210"/>
    </ligand>
</feature>
<keyword evidence="13" id="KW-1185">Reference proteome</keyword>
<evidence type="ECO:0000256" key="9">
    <source>
        <dbReference type="ARBA" id="ARBA00023141"/>
    </source>
</evidence>
<evidence type="ECO:0000256" key="8">
    <source>
        <dbReference type="ARBA" id="ARBA00022857"/>
    </source>
</evidence>
<feature type="binding site" evidence="11">
    <location>
        <position position="40"/>
    </location>
    <ligand>
        <name>NADP(+)</name>
        <dbReference type="ChEBI" id="CHEBI:58349"/>
    </ligand>
</feature>
<dbReference type="RefSeq" id="WP_256311795.1">
    <property type="nucleotide sequence ID" value="NZ_JANGAC010000009.1"/>
</dbReference>
<comment type="cofactor">
    <cofactor evidence="11">
        <name>FMNH2</name>
        <dbReference type="ChEBI" id="CHEBI:57618"/>
    </cofactor>
    <text evidence="11">Reduced FMN (FMNH(2)).</text>
</comment>
<keyword evidence="8 11" id="KW-0521">NADP</keyword>
<dbReference type="EC" id="4.2.3.5" evidence="3 11"/>
<keyword evidence="5 11" id="KW-0285">Flavoprotein</keyword>
<evidence type="ECO:0000256" key="10">
    <source>
        <dbReference type="ARBA" id="ARBA00023239"/>
    </source>
</evidence>
<dbReference type="Gene3D" id="3.60.150.10">
    <property type="entry name" value="Chorismate synthase AroC"/>
    <property type="match status" value="1"/>
</dbReference>
<evidence type="ECO:0000256" key="7">
    <source>
        <dbReference type="ARBA" id="ARBA00022827"/>
    </source>
</evidence>
<keyword evidence="7 11" id="KW-0274">FAD</keyword>
<evidence type="ECO:0000256" key="6">
    <source>
        <dbReference type="ARBA" id="ARBA00022643"/>
    </source>
</evidence>
<proteinExistence type="inferred from homology"/>
<comment type="pathway">
    <text evidence="1 11">Metabolic intermediate biosynthesis; chorismate biosynthesis; chorismate from D-erythrose 4-phosphate and phosphoenolpyruvate: step 7/7.</text>
</comment>
<reference evidence="12 13" key="1">
    <citation type="submission" date="2022-06" db="EMBL/GenBank/DDBJ databases">
        <title>Isolation of gut microbiota from human fecal samples.</title>
        <authorList>
            <person name="Pamer E.G."/>
            <person name="Barat B."/>
            <person name="Waligurski E."/>
            <person name="Medina S."/>
            <person name="Paddock L."/>
            <person name="Mostad J."/>
        </authorList>
    </citation>
    <scope>NUCLEOTIDE SEQUENCE [LARGE SCALE GENOMIC DNA]</scope>
    <source>
        <strain evidence="12 13">DFI.7.95</strain>
    </source>
</reference>
<dbReference type="InterPro" id="IPR020541">
    <property type="entry name" value="Chorismate_synthase_CS"/>
</dbReference>
<evidence type="ECO:0000256" key="11">
    <source>
        <dbReference type="HAMAP-Rule" id="MF_00300"/>
    </source>
</evidence>
<dbReference type="SUPFAM" id="SSF103263">
    <property type="entry name" value="Chorismate synthase, AroC"/>
    <property type="match status" value="1"/>
</dbReference>
<evidence type="ECO:0000256" key="2">
    <source>
        <dbReference type="ARBA" id="ARBA00008014"/>
    </source>
</evidence>
<dbReference type="PROSITE" id="PS00788">
    <property type="entry name" value="CHORISMATE_SYNTHASE_2"/>
    <property type="match status" value="1"/>
</dbReference>
<sequence>MIRFLTSGESHGDSLQGIIDGLPANLYFDIGYVNHELERRQKGYGRSERMAIEKDEIKVLSGINNSYTTGNPISIIIKNRGTDVELREITRPRPGHGDLAGSLKYNQKGGRNTLERASARETAMRVALGSICKLLLKEFNICIYSHVVKIGDIETSKDNYNNISKEELLKVDESIVRVLDKETEKLMIEKIDNIKKEGDALGGVIEVIGMNIPVGLGSYISWDRRLDGKIAYGIMSIPGIKGIEFGLGFNTSNKPGSKVHDEIYYDINGYYRKTNNSGGIEGGVSNGEDIVFRVIMKPIPTLKKPLNTVDMETKEHIHAQIERADVCAVSSASIVAENMLAYVLANEIMIKFGGDSIEELKYNFENYLTRVKAR</sequence>
<feature type="binding site" evidence="11">
    <location>
        <position position="282"/>
    </location>
    <ligand>
        <name>FMN</name>
        <dbReference type="ChEBI" id="CHEBI:58210"/>
    </ligand>
</feature>
<dbReference type="GO" id="GO:0004107">
    <property type="term" value="F:chorismate synthase activity"/>
    <property type="evidence" value="ECO:0007669"/>
    <property type="project" value="UniProtKB-EC"/>
</dbReference>
<evidence type="ECO:0000256" key="3">
    <source>
        <dbReference type="ARBA" id="ARBA00013036"/>
    </source>
</evidence>
<dbReference type="PANTHER" id="PTHR21085:SF0">
    <property type="entry name" value="CHORISMATE SYNTHASE"/>
    <property type="match status" value="1"/>
</dbReference>
<accession>A0ABT1SBX1</accession>
<dbReference type="Proteomes" id="UP001524478">
    <property type="component" value="Unassembled WGS sequence"/>
</dbReference>
<comment type="similarity">
    <text evidence="2 11">Belongs to the chorismate synthase family.</text>
</comment>
<dbReference type="EMBL" id="JANGAC010000009">
    <property type="protein sequence ID" value="MCQ4923960.1"/>
    <property type="molecule type" value="Genomic_DNA"/>
</dbReference>
<keyword evidence="10 11" id="KW-0456">Lyase</keyword>
<evidence type="ECO:0000313" key="12">
    <source>
        <dbReference type="EMBL" id="MCQ4923960.1"/>
    </source>
</evidence>
<keyword evidence="4 11" id="KW-0028">Amino-acid biosynthesis</keyword>
<evidence type="ECO:0000256" key="4">
    <source>
        <dbReference type="ARBA" id="ARBA00022605"/>
    </source>
</evidence>
<comment type="catalytic activity">
    <reaction evidence="11">
        <text>5-O-(1-carboxyvinyl)-3-phosphoshikimate = chorismate + phosphate</text>
        <dbReference type="Rhea" id="RHEA:21020"/>
        <dbReference type="ChEBI" id="CHEBI:29748"/>
        <dbReference type="ChEBI" id="CHEBI:43474"/>
        <dbReference type="ChEBI" id="CHEBI:57701"/>
        <dbReference type="EC" id="4.2.3.5"/>
    </reaction>
</comment>
<comment type="subunit">
    <text evidence="11">Homotetramer.</text>
</comment>
<feature type="binding site" evidence="11">
    <location>
        <position position="323"/>
    </location>
    <ligand>
        <name>FMN</name>
        <dbReference type="ChEBI" id="CHEBI:58210"/>
    </ligand>
</feature>
<dbReference type="CDD" id="cd07304">
    <property type="entry name" value="Chorismate_synthase"/>
    <property type="match status" value="1"/>
</dbReference>
<dbReference type="InterPro" id="IPR035904">
    <property type="entry name" value="Chorismate_synth_AroC_sf"/>
</dbReference>
<name>A0ABT1SBX1_9FIRM</name>
<keyword evidence="6 11" id="KW-0288">FMN</keyword>
<feature type="binding site" evidence="11">
    <location>
        <begin position="297"/>
        <end position="301"/>
    </location>
    <ligand>
        <name>FMN</name>
        <dbReference type="ChEBI" id="CHEBI:58210"/>
    </ligand>
</feature>
<comment type="function">
    <text evidence="11">Catalyzes the anti-1,4-elimination of the C-3 phosphate and the C-6 proR hydrogen from 5-enolpyruvylshikimate-3-phosphate (EPSP) to yield chorismate, which is the branch point compound that serves as the starting substrate for the three terminal pathways of aromatic amino acid biosynthesis. This reaction introduces a second double bond into the aromatic ring system.</text>
</comment>
<dbReference type="NCBIfam" id="NF003793">
    <property type="entry name" value="PRK05382.1"/>
    <property type="match status" value="1"/>
</dbReference>
<comment type="caution">
    <text evidence="12">The sequence shown here is derived from an EMBL/GenBank/DDBJ whole genome shotgun (WGS) entry which is preliminary data.</text>
</comment>
<dbReference type="PIRSF" id="PIRSF001456">
    <property type="entry name" value="Chorismate_synth"/>
    <property type="match status" value="1"/>
</dbReference>
<organism evidence="12 13">
    <name type="scientific">Tissierella carlieri</name>
    <dbReference type="NCBI Taxonomy" id="689904"/>
    <lineage>
        <taxon>Bacteria</taxon>
        <taxon>Bacillati</taxon>
        <taxon>Bacillota</taxon>
        <taxon>Tissierellia</taxon>
        <taxon>Tissierellales</taxon>
        <taxon>Tissierellaceae</taxon>
        <taxon>Tissierella</taxon>
    </lineage>
</organism>
<dbReference type="NCBIfam" id="TIGR00033">
    <property type="entry name" value="aroC"/>
    <property type="match status" value="1"/>
</dbReference>
<dbReference type="InterPro" id="IPR000453">
    <property type="entry name" value="Chorismate_synth"/>
</dbReference>
<evidence type="ECO:0000256" key="1">
    <source>
        <dbReference type="ARBA" id="ARBA00005044"/>
    </source>
</evidence>
<keyword evidence="9 11" id="KW-0057">Aromatic amino acid biosynthesis</keyword>
<dbReference type="PANTHER" id="PTHR21085">
    <property type="entry name" value="CHORISMATE SYNTHASE"/>
    <property type="match status" value="1"/>
</dbReference>